<dbReference type="EMBL" id="BMDW01000003">
    <property type="protein sequence ID" value="GGA39703.1"/>
    <property type="molecule type" value="Genomic_DNA"/>
</dbReference>
<feature type="transmembrane region" description="Helical" evidence="1">
    <location>
        <begin position="153"/>
        <end position="173"/>
    </location>
</feature>
<keyword evidence="1" id="KW-1133">Transmembrane helix</keyword>
<evidence type="ECO:0000313" key="4">
    <source>
        <dbReference type="Proteomes" id="UP000618591"/>
    </source>
</evidence>
<dbReference type="Proteomes" id="UP000618591">
    <property type="component" value="Unassembled WGS sequence"/>
</dbReference>
<comment type="caution">
    <text evidence="3">The sequence shown here is derived from an EMBL/GenBank/DDBJ whole genome shotgun (WGS) entry which is preliminary data.</text>
</comment>
<sequence>MSDLAMTTAAEPDGAPRIAILDILRGIAILSILFMNINDMGASLYASFDDFRHLGWSATDQVAWWLRQVLADGTARCLLEMLFGAGMVILTDRVATKASGWAIMRRYYARNLILFAFGLVHIFILLWPGDILHTYGIAALVAFLFRRLRPRWLIVIGLSLAVLSLTLGGYFGYYQTLQTRAQVVAIQAKVTAGKPISAVEKKTLTKDAEAKQKRAKAKAKSKADIAAEDAARTGTFMTWAAMQWHVIIELESNFLEILFVWEASSVMLIGAALYKMGILQGRWSRPFYLWLTAIAYAVGISLRIWGGLALTAPPGTGPHLAPMAYEVARLAMTLGHVGLINLLAMTGFGAALLRPFVAAGRTALSIYIAQTMICLWVLYPPFMLGLYGKMTWGPLMVTAFIINALLLIGANLWVKRFDIAPVEWAWRSLVEGRVLPWRKRPRAVRDPDPDAGSAARPALA</sequence>
<dbReference type="InterPro" id="IPR052529">
    <property type="entry name" value="Bact_Transport_Assoc"/>
</dbReference>
<organism evidence="3 4">
    <name type="scientific">Sphingomonas psychrolutea</name>
    <dbReference type="NCBI Taxonomy" id="1259676"/>
    <lineage>
        <taxon>Bacteria</taxon>
        <taxon>Pseudomonadati</taxon>
        <taxon>Pseudomonadota</taxon>
        <taxon>Alphaproteobacteria</taxon>
        <taxon>Sphingomonadales</taxon>
        <taxon>Sphingomonadaceae</taxon>
        <taxon>Sphingomonas</taxon>
    </lineage>
</organism>
<dbReference type="InterPro" id="IPR007349">
    <property type="entry name" value="DUF418"/>
</dbReference>
<keyword evidence="4" id="KW-1185">Reference proteome</keyword>
<feature type="domain" description="DUF418" evidence="2">
    <location>
        <begin position="273"/>
        <end position="432"/>
    </location>
</feature>
<keyword evidence="1" id="KW-0472">Membrane</keyword>
<dbReference type="RefSeq" id="WP_188445520.1">
    <property type="nucleotide sequence ID" value="NZ_BMDW01000003.1"/>
</dbReference>
<evidence type="ECO:0000256" key="1">
    <source>
        <dbReference type="SAM" id="Phobius"/>
    </source>
</evidence>
<feature type="transmembrane region" description="Helical" evidence="1">
    <location>
        <begin position="254"/>
        <end position="275"/>
    </location>
</feature>
<proteinExistence type="predicted"/>
<evidence type="ECO:0000313" key="3">
    <source>
        <dbReference type="EMBL" id="GGA39703.1"/>
    </source>
</evidence>
<feature type="transmembrane region" description="Helical" evidence="1">
    <location>
        <begin position="132"/>
        <end position="148"/>
    </location>
</feature>
<dbReference type="Pfam" id="PF04235">
    <property type="entry name" value="DUF418"/>
    <property type="match status" value="1"/>
</dbReference>
<accession>A0ABQ1GA43</accession>
<gene>
    <name evidence="3" type="ORF">GCM10011395_07490</name>
</gene>
<dbReference type="PANTHER" id="PTHR30590">
    <property type="entry name" value="INNER MEMBRANE PROTEIN"/>
    <property type="match status" value="1"/>
</dbReference>
<evidence type="ECO:0000259" key="2">
    <source>
        <dbReference type="Pfam" id="PF04235"/>
    </source>
</evidence>
<feature type="transmembrane region" description="Helical" evidence="1">
    <location>
        <begin position="287"/>
        <end position="310"/>
    </location>
</feature>
<name>A0ABQ1GA43_9SPHN</name>
<feature type="transmembrane region" description="Helical" evidence="1">
    <location>
        <begin position="330"/>
        <end position="352"/>
    </location>
</feature>
<keyword evidence="1" id="KW-0812">Transmembrane</keyword>
<dbReference type="PANTHER" id="PTHR30590:SF2">
    <property type="entry name" value="INNER MEMBRANE PROTEIN"/>
    <property type="match status" value="1"/>
</dbReference>
<feature type="transmembrane region" description="Helical" evidence="1">
    <location>
        <begin position="107"/>
        <end position="126"/>
    </location>
</feature>
<feature type="transmembrane region" description="Helical" evidence="1">
    <location>
        <begin position="392"/>
        <end position="414"/>
    </location>
</feature>
<protein>
    <recommendedName>
        <fullName evidence="2">DUF418 domain-containing protein</fullName>
    </recommendedName>
</protein>
<reference evidence="4" key="1">
    <citation type="journal article" date="2019" name="Int. J. Syst. Evol. Microbiol.">
        <title>The Global Catalogue of Microorganisms (GCM) 10K type strain sequencing project: providing services to taxonomists for standard genome sequencing and annotation.</title>
        <authorList>
            <consortium name="The Broad Institute Genomics Platform"/>
            <consortium name="The Broad Institute Genome Sequencing Center for Infectious Disease"/>
            <person name="Wu L."/>
            <person name="Ma J."/>
        </authorList>
    </citation>
    <scope>NUCLEOTIDE SEQUENCE [LARGE SCALE GENOMIC DNA]</scope>
    <source>
        <strain evidence="4">CGMCC 1.10106</strain>
    </source>
</reference>
<feature type="transmembrane region" description="Helical" evidence="1">
    <location>
        <begin position="364"/>
        <end position="386"/>
    </location>
</feature>